<dbReference type="InParanoid" id="A0A2P5FJB4"/>
<protein>
    <recommendedName>
        <fullName evidence="1">RNase H type-1 domain-containing protein</fullName>
    </recommendedName>
</protein>
<dbReference type="OrthoDB" id="10537663at2759"/>
<feature type="non-terminal residue" evidence="2">
    <location>
        <position position="1"/>
    </location>
</feature>
<sequence length="102" mass="11623">ALEMGLLQCVRRNWQNVLVFLDSKELVSVLANQRSLSWRLSHIAFNVLPLSKSYCYNVFWIPRILNGPANAIAKWAFSSKRSACFALWEVPPHVVTSLFSSL</sequence>
<name>A0A2P5FJB4_TREOI</name>
<proteinExistence type="predicted"/>
<feature type="domain" description="RNase H type-1" evidence="1">
    <location>
        <begin position="1"/>
        <end position="76"/>
    </location>
</feature>
<dbReference type="InterPro" id="IPR002156">
    <property type="entry name" value="RNaseH_domain"/>
</dbReference>
<evidence type="ECO:0000313" key="2">
    <source>
        <dbReference type="EMBL" id="PON97891.1"/>
    </source>
</evidence>
<keyword evidence="3" id="KW-1185">Reference proteome</keyword>
<evidence type="ECO:0000313" key="3">
    <source>
        <dbReference type="Proteomes" id="UP000237000"/>
    </source>
</evidence>
<accession>A0A2P5FJB4</accession>
<dbReference type="Proteomes" id="UP000237000">
    <property type="component" value="Unassembled WGS sequence"/>
</dbReference>
<reference evidence="3" key="1">
    <citation type="submission" date="2016-06" db="EMBL/GenBank/DDBJ databases">
        <title>Parallel loss of symbiosis genes in relatives of nitrogen-fixing non-legume Parasponia.</title>
        <authorList>
            <person name="Van Velzen R."/>
            <person name="Holmer R."/>
            <person name="Bu F."/>
            <person name="Rutten L."/>
            <person name="Van Zeijl A."/>
            <person name="Liu W."/>
            <person name="Santuari L."/>
            <person name="Cao Q."/>
            <person name="Sharma T."/>
            <person name="Shen D."/>
            <person name="Roswanjaya Y."/>
            <person name="Wardhani T."/>
            <person name="Kalhor M.S."/>
            <person name="Jansen J."/>
            <person name="Van den Hoogen J."/>
            <person name="Gungor B."/>
            <person name="Hartog M."/>
            <person name="Hontelez J."/>
            <person name="Verver J."/>
            <person name="Yang W.-C."/>
            <person name="Schijlen E."/>
            <person name="Repin R."/>
            <person name="Schilthuizen M."/>
            <person name="Schranz E."/>
            <person name="Heidstra R."/>
            <person name="Miyata K."/>
            <person name="Fedorova E."/>
            <person name="Kohlen W."/>
            <person name="Bisseling T."/>
            <person name="Smit S."/>
            <person name="Geurts R."/>
        </authorList>
    </citation>
    <scope>NUCLEOTIDE SEQUENCE [LARGE SCALE GENOMIC DNA]</scope>
    <source>
        <strain evidence="3">cv. RG33-2</strain>
    </source>
</reference>
<gene>
    <name evidence="2" type="ORF">TorRG33x02_062060</name>
</gene>
<dbReference type="Pfam" id="PF13456">
    <property type="entry name" value="RVT_3"/>
    <property type="match status" value="1"/>
</dbReference>
<evidence type="ECO:0000259" key="1">
    <source>
        <dbReference type="Pfam" id="PF13456"/>
    </source>
</evidence>
<comment type="caution">
    <text evidence="2">The sequence shown here is derived from an EMBL/GenBank/DDBJ whole genome shotgun (WGS) entry which is preliminary data.</text>
</comment>
<dbReference type="GO" id="GO:0003676">
    <property type="term" value="F:nucleic acid binding"/>
    <property type="evidence" value="ECO:0007669"/>
    <property type="project" value="InterPro"/>
</dbReference>
<organism evidence="2 3">
    <name type="scientific">Trema orientale</name>
    <name type="common">Charcoal tree</name>
    <name type="synonym">Celtis orientalis</name>
    <dbReference type="NCBI Taxonomy" id="63057"/>
    <lineage>
        <taxon>Eukaryota</taxon>
        <taxon>Viridiplantae</taxon>
        <taxon>Streptophyta</taxon>
        <taxon>Embryophyta</taxon>
        <taxon>Tracheophyta</taxon>
        <taxon>Spermatophyta</taxon>
        <taxon>Magnoliopsida</taxon>
        <taxon>eudicotyledons</taxon>
        <taxon>Gunneridae</taxon>
        <taxon>Pentapetalae</taxon>
        <taxon>rosids</taxon>
        <taxon>fabids</taxon>
        <taxon>Rosales</taxon>
        <taxon>Cannabaceae</taxon>
        <taxon>Trema</taxon>
    </lineage>
</organism>
<dbReference type="GO" id="GO:0004523">
    <property type="term" value="F:RNA-DNA hybrid ribonuclease activity"/>
    <property type="evidence" value="ECO:0007669"/>
    <property type="project" value="InterPro"/>
</dbReference>
<dbReference type="EMBL" id="JXTC01000028">
    <property type="protein sequence ID" value="PON97891.1"/>
    <property type="molecule type" value="Genomic_DNA"/>
</dbReference>
<dbReference type="AlphaFoldDB" id="A0A2P5FJB4"/>